<evidence type="ECO:0000313" key="2">
    <source>
        <dbReference type="EMBL" id="MDR7306084.1"/>
    </source>
</evidence>
<evidence type="ECO:0008006" key="4">
    <source>
        <dbReference type="Google" id="ProtNLM"/>
    </source>
</evidence>
<keyword evidence="3" id="KW-1185">Reference proteome</keyword>
<keyword evidence="1" id="KW-0472">Membrane</keyword>
<dbReference type="RefSeq" id="WP_310340675.1">
    <property type="nucleotide sequence ID" value="NZ_JAVDXO010000002.1"/>
</dbReference>
<sequence length="336" mass="37656">MKSVDSNTHKHHEEYNANAAPRVKRVLVVCYSQSGQLTRIAERILAPLRESGDVEVQVEILCPRQPYPFPWTVFSFFDAFPESAHMVAPALEPLTLRGDEVFDLVILPYQVWFLAPSLPVTAFLKDPRVQRVLKGTPVVTVIACRNMWMLAQEKMKQMLADCGARLIDNVVLTDPSPTLLTLVTTPYWLFTGRKRLLGLPAAGIDDRSVAQAERFGRALRDGLHRNAEREPGPMLHGLKACVVDPRLYLSERAGTRSFYLWGLLLRAAGKPQSLGRKPLLVLYAVFLVLLILSVIPLSLLVQATLRPLLTRQSVAVKLRFEMPSGSGQERMGMYDC</sequence>
<dbReference type="EMBL" id="JAVDXO010000002">
    <property type="protein sequence ID" value="MDR7306084.1"/>
    <property type="molecule type" value="Genomic_DNA"/>
</dbReference>
<dbReference type="Proteomes" id="UP001268089">
    <property type="component" value="Unassembled WGS sequence"/>
</dbReference>
<keyword evidence="1" id="KW-1133">Transmembrane helix</keyword>
<accession>A0ABU1ZKL0</accession>
<dbReference type="InterPro" id="IPR029039">
    <property type="entry name" value="Flavoprotein-like_sf"/>
</dbReference>
<evidence type="ECO:0000256" key="1">
    <source>
        <dbReference type="SAM" id="Phobius"/>
    </source>
</evidence>
<proteinExistence type="predicted"/>
<dbReference type="Gene3D" id="3.40.50.360">
    <property type="match status" value="1"/>
</dbReference>
<keyword evidence="1" id="KW-0812">Transmembrane</keyword>
<evidence type="ECO:0000313" key="3">
    <source>
        <dbReference type="Proteomes" id="UP001268089"/>
    </source>
</evidence>
<name>A0ABU1ZKL0_9BURK</name>
<protein>
    <recommendedName>
        <fullName evidence="4">Dialkylrecorsinol condensing enzyme</fullName>
    </recommendedName>
</protein>
<dbReference type="SUPFAM" id="SSF52218">
    <property type="entry name" value="Flavoproteins"/>
    <property type="match status" value="1"/>
</dbReference>
<comment type="caution">
    <text evidence="2">The sequence shown here is derived from an EMBL/GenBank/DDBJ whole genome shotgun (WGS) entry which is preliminary data.</text>
</comment>
<gene>
    <name evidence="2" type="ORF">J2X15_001362</name>
</gene>
<feature type="transmembrane region" description="Helical" evidence="1">
    <location>
        <begin position="280"/>
        <end position="301"/>
    </location>
</feature>
<organism evidence="2 3">
    <name type="scientific">Rhodoferax saidenbachensis</name>
    <dbReference type="NCBI Taxonomy" id="1484693"/>
    <lineage>
        <taxon>Bacteria</taxon>
        <taxon>Pseudomonadati</taxon>
        <taxon>Pseudomonadota</taxon>
        <taxon>Betaproteobacteria</taxon>
        <taxon>Burkholderiales</taxon>
        <taxon>Comamonadaceae</taxon>
        <taxon>Rhodoferax</taxon>
    </lineage>
</organism>
<reference evidence="2 3" key="1">
    <citation type="submission" date="2023-07" db="EMBL/GenBank/DDBJ databases">
        <title>Sorghum-associated microbial communities from plants grown in Nebraska, USA.</title>
        <authorList>
            <person name="Schachtman D."/>
        </authorList>
    </citation>
    <scope>NUCLEOTIDE SEQUENCE [LARGE SCALE GENOMIC DNA]</scope>
    <source>
        <strain evidence="2 3">BE308</strain>
    </source>
</reference>